<dbReference type="FunFam" id="1.10.150.20:FF:000008">
    <property type="entry name" value="DNA repair protein RAD51 homolog"/>
    <property type="match status" value="1"/>
</dbReference>
<dbReference type="GO" id="GO:0042148">
    <property type="term" value="P:DNA strand invasion"/>
    <property type="evidence" value="ECO:0007669"/>
    <property type="project" value="TreeGrafter"/>
</dbReference>
<sequence>QWATLIARVHDGLPLAEGLDSDKDKDEIDAYKSQAKRLTAARPHGNMAGNLVQTVLTKAHREHMEAGIKFYWNHIARMAAEMEDMQQQGVVEGHEEIAGPMPIECLQQHGVAAADIKKLKEGGVHTVEHLAHAPKKQLNEIKGISEAKIEKMQAAAFKMIPMGFTTAAIIAEQRKEVINITTGCKELDSILEGGIETGSITEMYGEFRCGKTQLCHTLCVTCQLPVDMGGGEGKAMYIDTEGTFRPQRLAQIAERYGLTSEDVLNNVAYARAHNTEHQMRLLQDAAGMMADSRFALVVVDSATALYRTEYNGRGELSVRQIHLGRFLRALQSLADEFGVAVVITNQVVAANLDGGGGGMFAGPAVKPIGGNIMAHATTTRLSLRKGRGENRVVKIMASPSLPEREAQFGIGTEGPPIPGYAPAGGRNLATGPSGDPGMVRLTLIARVHDGLPLAEGLDSDKDKDEIDAYKSQAKSLLKKFSQQSIHQSSRLSVESGKYTFHCLIEAGVCYLTLTEKGYPKKLALQYLEELTNEFSRLYGTQVHTVNRPYAFIKFDTFVQKTKKLYLDTRTQRNMSKLNDDLVEVHSIMTRNIQEVLGQGEKLDSISKMSSTLAGESRKYAARASNLHRQAIFRKYLPLCVVMGVVLLVVFFRHLQS</sequence>
<dbReference type="GO" id="GO:0000150">
    <property type="term" value="F:DNA strand exchange activity"/>
    <property type="evidence" value="ECO:0007669"/>
    <property type="project" value="InterPro"/>
</dbReference>
<dbReference type="GO" id="GO:0003690">
    <property type="term" value="F:double-stranded DNA binding"/>
    <property type="evidence" value="ECO:0007669"/>
    <property type="project" value="InterPro"/>
</dbReference>
<keyword evidence="17" id="KW-1185">Reference proteome</keyword>
<organism evidence="16 17">
    <name type="scientific">Tetrabaena socialis</name>
    <dbReference type="NCBI Taxonomy" id="47790"/>
    <lineage>
        <taxon>Eukaryota</taxon>
        <taxon>Viridiplantae</taxon>
        <taxon>Chlorophyta</taxon>
        <taxon>core chlorophytes</taxon>
        <taxon>Chlorophyceae</taxon>
        <taxon>CS clade</taxon>
        <taxon>Chlamydomonadales</taxon>
        <taxon>Tetrabaenaceae</taxon>
        <taxon>Tetrabaena</taxon>
    </lineage>
</organism>
<comment type="subcellular location">
    <subcellularLocation>
        <location evidence="2">Endomembrane system</location>
    </subcellularLocation>
    <subcellularLocation>
        <location evidence="1">Nucleus</location>
    </subcellularLocation>
</comment>
<dbReference type="PROSITE" id="PS50892">
    <property type="entry name" value="V_SNARE"/>
    <property type="match status" value="1"/>
</dbReference>
<dbReference type="InterPro" id="IPR042855">
    <property type="entry name" value="V_SNARE_CC"/>
</dbReference>
<comment type="similarity">
    <text evidence="4">Belongs to the synaptobrevin family.</text>
</comment>
<dbReference type="Gene3D" id="3.40.50.300">
    <property type="entry name" value="P-loop containing nucleotide triphosphate hydrolases"/>
    <property type="match status" value="1"/>
</dbReference>
<dbReference type="FunFam" id="3.30.450.50:FF:000003">
    <property type="entry name" value="25.3 kDa vesicle transport protein-like"/>
    <property type="match status" value="1"/>
</dbReference>
<evidence type="ECO:0000256" key="5">
    <source>
        <dbReference type="ARBA" id="ARBA00022741"/>
    </source>
</evidence>
<dbReference type="Gene3D" id="1.10.150.20">
    <property type="entry name" value="5' to 3' exonuclease, C-terminal subdomain"/>
    <property type="match status" value="1"/>
</dbReference>
<comment type="caution">
    <text evidence="16">The sequence shown here is derived from an EMBL/GenBank/DDBJ whole genome shotgun (WGS) entry which is preliminary data.</text>
</comment>
<dbReference type="Pfam" id="PF13774">
    <property type="entry name" value="Longin"/>
    <property type="match status" value="1"/>
</dbReference>
<dbReference type="InterPro" id="IPR027417">
    <property type="entry name" value="P-loop_NTPase"/>
</dbReference>
<dbReference type="Pfam" id="PF00957">
    <property type="entry name" value="Synaptobrevin"/>
    <property type="match status" value="1"/>
</dbReference>
<dbReference type="GO" id="GO:0005524">
    <property type="term" value="F:ATP binding"/>
    <property type="evidence" value="ECO:0007669"/>
    <property type="project" value="UniProtKB-KW"/>
</dbReference>
<dbReference type="InterPro" id="IPR020587">
    <property type="entry name" value="RecA_monomer-monomer_interface"/>
</dbReference>
<protein>
    <submittedName>
        <fullName evidence="16">DNA repair protein RAD51</fullName>
    </submittedName>
</protein>
<dbReference type="Pfam" id="PF08423">
    <property type="entry name" value="Rad51"/>
    <property type="match status" value="1"/>
</dbReference>
<evidence type="ECO:0000256" key="8">
    <source>
        <dbReference type="ARBA" id="ARBA00023242"/>
    </source>
</evidence>
<evidence type="ECO:0000313" key="17">
    <source>
        <dbReference type="Proteomes" id="UP000236333"/>
    </source>
</evidence>
<dbReference type="GO" id="GO:0000730">
    <property type="term" value="P:DNA recombinase assembly"/>
    <property type="evidence" value="ECO:0007669"/>
    <property type="project" value="TreeGrafter"/>
</dbReference>
<evidence type="ECO:0000256" key="4">
    <source>
        <dbReference type="ARBA" id="ARBA00008025"/>
    </source>
</evidence>
<evidence type="ECO:0000259" key="14">
    <source>
        <dbReference type="PROSITE" id="PS50859"/>
    </source>
</evidence>
<dbReference type="PANTHER" id="PTHR22942">
    <property type="entry name" value="RECA/RAD51/RADA DNA STRAND-PAIRING FAMILY MEMBER"/>
    <property type="match status" value="1"/>
</dbReference>
<dbReference type="CDD" id="cd19513">
    <property type="entry name" value="Rad51"/>
    <property type="match status" value="1"/>
</dbReference>
<dbReference type="PROSITE" id="PS50163">
    <property type="entry name" value="RECA_3"/>
    <property type="match status" value="1"/>
</dbReference>
<evidence type="ECO:0000256" key="10">
    <source>
        <dbReference type="RuleBase" id="RU003422"/>
    </source>
</evidence>
<feature type="domain" description="RecA family profile 1" evidence="12">
    <location>
        <begin position="176"/>
        <end position="347"/>
    </location>
</feature>
<evidence type="ECO:0000313" key="16">
    <source>
        <dbReference type="EMBL" id="PNH01984.1"/>
    </source>
</evidence>
<dbReference type="InterPro" id="IPR003593">
    <property type="entry name" value="AAA+_ATPase"/>
</dbReference>
<feature type="non-terminal residue" evidence="16">
    <location>
        <position position="1"/>
    </location>
</feature>
<dbReference type="GO" id="GO:0012505">
    <property type="term" value="C:endomembrane system"/>
    <property type="evidence" value="ECO:0007669"/>
    <property type="project" value="UniProtKB-SubCell"/>
</dbReference>
<dbReference type="InterPro" id="IPR011941">
    <property type="entry name" value="DNA_recomb/repair_Rad51"/>
</dbReference>
<dbReference type="InterPro" id="IPR013632">
    <property type="entry name" value="Rad51_C"/>
</dbReference>
<keyword evidence="9" id="KW-0175">Coiled coil</keyword>
<dbReference type="GO" id="GO:0003697">
    <property type="term" value="F:single-stranded DNA binding"/>
    <property type="evidence" value="ECO:0007669"/>
    <property type="project" value="InterPro"/>
</dbReference>
<evidence type="ECO:0000259" key="13">
    <source>
        <dbReference type="PROSITE" id="PS50163"/>
    </source>
</evidence>
<dbReference type="SUPFAM" id="SSF52540">
    <property type="entry name" value="P-loop containing nucleoside triphosphate hydrolases"/>
    <property type="match status" value="1"/>
</dbReference>
<keyword evidence="8" id="KW-0539">Nucleus</keyword>
<dbReference type="InterPro" id="IPR010908">
    <property type="entry name" value="Longin_dom"/>
</dbReference>
<keyword evidence="7 11" id="KW-0472">Membrane</keyword>
<keyword evidence="5 10" id="KW-0547">Nucleotide-binding</keyword>
<dbReference type="PROSITE" id="PS50162">
    <property type="entry name" value="RECA_2"/>
    <property type="match status" value="1"/>
</dbReference>
<dbReference type="SUPFAM" id="SSF47794">
    <property type="entry name" value="Rad51 N-terminal domain-like"/>
    <property type="match status" value="1"/>
</dbReference>
<gene>
    <name evidence="16" type="ORF">TSOC_012066</name>
</gene>
<evidence type="ECO:0000259" key="15">
    <source>
        <dbReference type="PROSITE" id="PS50892"/>
    </source>
</evidence>
<dbReference type="GO" id="GO:0006312">
    <property type="term" value="P:mitotic recombination"/>
    <property type="evidence" value="ECO:0007669"/>
    <property type="project" value="TreeGrafter"/>
</dbReference>
<dbReference type="SUPFAM" id="SSF58038">
    <property type="entry name" value="SNARE fusion complex"/>
    <property type="match status" value="1"/>
</dbReference>
<feature type="domain" description="RecA family profile 2" evidence="13">
    <location>
        <begin position="357"/>
        <end position="425"/>
    </location>
</feature>
<evidence type="ECO:0000256" key="6">
    <source>
        <dbReference type="ARBA" id="ARBA00022840"/>
    </source>
</evidence>
<dbReference type="GO" id="GO:1990426">
    <property type="term" value="P:mitotic recombination-dependent replication fork processing"/>
    <property type="evidence" value="ECO:0007669"/>
    <property type="project" value="InterPro"/>
</dbReference>
<comment type="similarity">
    <text evidence="3">Belongs to the RecA family. RAD51 subfamily.</text>
</comment>
<evidence type="ECO:0000256" key="9">
    <source>
        <dbReference type="PROSITE-ProRule" id="PRU00290"/>
    </source>
</evidence>
<dbReference type="GO" id="GO:0000794">
    <property type="term" value="C:condensed nuclear chromosome"/>
    <property type="evidence" value="ECO:0007669"/>
    <property type="project" value="TreeGrafter"/>
</dbReference>
<feature type="domain" description="V-SNARE coiled-coil homology" evidence="15">
    <location>
        <begin position="573"/>
        <end position="633"/>
    </location>
</feature>
<dbReference type="SMART" id="SM00382">
    <property type="entry name" value="AAA"/>
    <property type="match status" value="1"/>
</dbReference>
<dbReference type="PANTHER" id="PTHR22942:SF39">
    <property type="entry name" value="DNA REPAIR PROTEIN RAD51 HOMOLOG 1"/>
    <property type="match status" value="1"/>
</dbReference>
<dbReference type="NCBIfam" id="NF003301">
    <property type="entry name" value="PRK04301.1"/>
    <property type="match status" value="1"/>
</dbReference>
<feature type="domain" description="Longin" evidence="14">
    <location>
        <begin position="443"/>
        <end position="558"/>
    </location>
</feature>
<dbReference type="CDD" id="cd15866">
    <property type="entry name" value="R-SNARE_SEC22"/>
    <property type="match status" value="1"/>
</dbReference>
<name>A0A2J7ZNY4_9CHLO</name>
<dbReference type="PROSITE" id="PS50859">
    <property type="entry name" value="LONGIN"/>
    <property type="match status" value="1"/>
</dbReference>
<evidence type="ECO:0000256" key="3">
    <source>
        <dbReference type="ARBA" id="ARBA00007095"/>
    </source>
</evidence>
<proteinExistence type="inferred from homology"/>
<dbReference type="SUPFAM" id="SSF64356">
    <property type="entry name" value="SNARE-like"/>
    <property type="match status" value="1"/>
</dbReference>
<dbReference type="GO" id="GO:0007131">
    <property type="term" value="P:reciprocal meiotic recombination"/>
    <property type="evidence" value="ECO:0007669"/>
    <property type="project" value="TreeGrafter"/>
</dbReference>
<evidence type="ECO:0000256" key="11">
    <source>
        <dbReference type="SAM" id="Phobius"/>
    </source>
</evidence>
<keyword evidence="11" id="KW-0812">Transmembrane</keyword>
<dbReference type="GO" id="GO:0070192">
    <property type="term" value="P:chromosome organization involved in meiotic cell cycle"/>
    <property type="evidence" value="ECO:0007669"/>
    <property type="project" value="TreeGrafter"/>
</dbReference>
<dbReference type="OrthoDB" id="10251254at2759"/>
<dbReference type="InterPro" id="IPR011012">
    <property type="entry name" value="Longin-like_dom_sf"/>
</dbReference>
<accession>A0A2J7ZNY4</accession>
<dbReference type="GO" id="GO:0140664">
    <property type="term" value="F:ATP-dependent DNA damage sensor activity"/>
    <property type="evidence" value="ECO:0007669"/>
    <property type="project" value="InterPro"/>
</dbReference>
<feature type="transmembrane region" description="Helical" evidence="11">
    <location>
        <begin position="635"/>
        <end position="654"/>
    </location>
</feature>
<dbReference type="Gene3D" id="3.30.450.50">
    <property type="entry name" value="Longin domain"/>
    <property type="match status" value="2"/>
</dbReference>
<reference evidence="16 17" key="1">
    <citation type="journal article" date="2017" name="Mol. Biol. Evol.">
        <title>The 4-celled Tetrabaena socialis nuclear genome reveals the essential components for genetic control of cell number at the origin of multicellularity in the volvocine lineage.</title>
        <authorList>
            <person name="Featherston J."/>
            <person name="Arakaki Y."/>
            <person name="Hanschen E.R."/>
            <person name="Ferris P.J."/>
            <person name="Michod R.E."/>
            <person name="Olson B.J.S.C."/>
            <person name="Nozaki H."/>
            <person name="Durand P.M."/>
        </authorList>
    </citation>
    <scope>NUCLEOTIDE SEQUENCE [LARGE SCALE GENOMIC DNA]</scope>
    <source>
        <strain evidence="16 17">NIES-571</strain>
    </source>
</reference>
<dbReference type="NCBIfam" id="TIGR02239">
    <property type="entry name" value="recomb_RAD51"/>
    <property type="match status" value="1"/>
</dbReference>
<evidence type="ECO:0000256" key="7">
    <source>
        <dbReference type="ARBA" id="ARBA00023136"/>
    </source>
</evidence>
<keyword evidence="6 10" id="KW-0067">ATP-binding</keyword>
<dbReference type="FunFam" id="3.40.50.300:FF:000092">
    <property type="entry name" value="DNA repair protein Rad51 homolog"/>
    <property type="match status" value="1"/>
</dbReference>
<dbReference type="Proteomes" id="UP000236333">
    <property type="component" value="Unassembled WGS sequence"/>
</dbReference>
<dbReference type="CDD" id="cd14824">
    <property type="entry name" value="Longin"/>
    <property type="match status" value="1"/>
</dbReference>
<dbReference type="Gene3D" id="1.20.5.110">
    <property type="match status" value="1"/>
</dbReference>
<evidence type="ECO:0000256" key="1">
    <source>
        <dbReference type="ARBA" id="ARBA00004123"/>
    </source>
</evidence>
<evidence type="ECO:0000259" key="12">
    <source>
        <dbReference type="PROSITE" id="PS50162"/>
    </source>
</evidence>
<dbReference type="AlphaFoldDB" id="A0A2J7ZNY4"/>
<evidence type="ECO:0000256" key="2">
    <source>
        <dbReference type="ARBA" id="ARBA00004308"/>
    </source>
</evidence>
<dbReference type="InterPro" id="IPR020588">
    <property type="entry name" value="RecA_ATP-bd"/>
</dbReference>
<dbReference type="EMBL" id="PGGS01000745">
    <property type="protein sequence ID" value="PNH01984.1"/>
    <property type="molecule type" value="Genomic_DNA"/>
</dbReference>
<dbReference type="SMART" id="SM01270">
    <property type="entry name" value="Longin"/>
    <property type="match status" value="1"/>
</dbReference>
<dbReference type="InterPro" id="IPR010995">
    <property type="entry name" value="DNA_repair_Rad51/TF_NusA_a-hlx"/>
</dbReference>
<keyword evidence="11" id="KW-1133">Transmembrane helix</keyword>